<sequence>MRGRTRFIQTIDMAMMRFICEIGDDEHLVDADTFEAAAEAAVRAHAESRGETAGRYTVKVSEANEADFPLVSGEDYTVTLPV</sequence>
<reference evidence="1 2" key="1">
    <citation type="journal article" date="2011" name="J. Bacteriol.">
        <title>Genome sequence of Salinisphaera shabanensis, a gammaproteobacterium from the harsh, variable environment of the brine-seawater interface of the Shaban Deep in the Red Sea.</title>
        <authorList>
            <person name="Antunes A."/>
            <person name="Alam I."/>
            <person name="Bajic V.B."/>
            <person name="Stingl U."/>
        </authorList>
    </citation>
    <scope>NUCLEOTIDE SEQUENCE [LARGE SCALE GENOMIC DNA]</scope>
    <source>
        <strain evidence="1 2">E1L3A</strain>
    </source>
</reference>
<protein>
    <submittedName>
        <fullName evidence="1">Uncharacterized protein</fullName>
    </submittedName>
</protein>
<dbReference type="STRING" id="1033802.SSPSH_002710"/>
<dbReference type="Proteomes" id="UP000006242">
    <property type="component" value="Unassembled WGS sequence"/>
</dbReference>
<proteinExistence type="predicted"/>
<keyword evidence="2" id="KW-1185">Reference proteome</keyword>
<accession>F7Q8H3</accession>
<evidence type="ECO:0000313" key="1">
    <source>
        <dbReference type="EMBL" id="ERJ18429.1"/>
    </source>
</evidence>
<reference evidence="1 2" key="2">
    <citation type="journal article" date="2013" name="PLoS ONE">
        <title>INDIGO - INtegrated Data Warehouse of MIcrobial GenOmes with Examples from the Red Sea Extremophiles.</title>
        <authorList>
            <person name="Alam I."/>
            <person name="Antunes A."/>
            <person name="Kamau A.A."/>
            <person name="Ba Alawi W."/>
            <person name="Kalkatawi M."/>
            <person name="Stingl U."/>
            <person name="Bajic V.B."/>
        </authorList>
    </citation>
    <scope>NUCLEOTIDE SEQUENCE [LARGE SCALE GENOMIC DNA]</scope>
    <source>
        <strain evidence="1 2">E1L3A</strain>
    </source>
</reference>
<comment type="caution">
    <text evidence="1">The sequence shown here is derived from an EMBL/GenBank/DDBJ whole genome shotgun (WGS) entry which is preliminary data.</text>
</comment>
<dbReference type="AlphaFoldDB" id="F7Q8H3"/>
<name>F7Q8H3_9GAMM</name>
<evidence type="ECO:0000313" key="2">
    <source>
        <dbReference type="Proteomes" id="UP000006242"/>
    </source>
</evidence>
<gene>
    <name evidence="1" type="ORF">SSPSH_002710</name>
</gene>
<organism evidence="1 2">
    <name type="scientific">Salinisphaera shabanensis E1L3A</name>
    <dbReference type="NCBI Taxonomy" id="1033802"/>
    <lineage>
        <taxon>Bacteria</taxon>
        <taxon>Pseudomonadati</taxon>
        <taxon>Pseudomonadota</taxon>
        <taxon>Gammaproteobacteria</taxon>
        <taxon>Salinisphaerales</taxon>
        <taxon>Salinisphaeraceae</taxon>
        <taxon>Salinisphaera</taxon>
    </lineage>
</organism>
<dbReference type="EMBL" id="AFNV02000019">
    <property type="protein sequence ID" value="ERJ18429.1"/>
    <property type="molecule type" value="Genomic_DNA"/>
</dbReference>